<dbReference type="RefSeq" id="WP_307686066.1">
    <property type="nucleotide sequence ID" value="NZ_JAUSRD010000012.1"/>
</dbReference>
<dbReference type="Proteomes" id="UP001242045">
    <property type="component" value="Unassembled WGS sequence"/>
</dbReference>
<name>A0AAW8D7T1_9BURK</name>
<proteinExistence type="predicted"/>
<evidence type="ECO:0000313" key="2">
    <source>
        <dbReference type="Proteomes" id="UP001242045"/>
    </source>
</evidence>
<accession>A0AAW8D7T1</accession>
<evidence type="ECO:0000313" key="1">
    <source>
        <dbReference type="EMBL" id="MDP9895355.1"/>
    </source>
</evidence>
<dbReference type="AlphaFoldDB" id="A0AAW8D7T1"/>
<organism evidence="1 2">
    <name type="scientific">Variovorax boronicumulans</name>
    <dbReference type="NCBI Taxonomy" id="436515"/>
    <lineage>
        <taxon>Bacteria</taxon>
        <taxon>Pseudomonadati</taxon>
        <taxon>Pseudomonadota</taxon>
        <taxon>Betaproteobacteria</taxon>
        <taxon>Burkholderiales</taxon>
        <taxon>Comamonadaceae</taxon>
        <taxon>Variovorax</taxon>
    </lineage>
</organism>
<dbReference type="EMBL" id="JAUSRD010000012">
    <property type="protein sequence ID" value="MDP9895355.1"/>
    <property type="molecule type" value="Genomic_DNA"/>
</dbReference>
<evidence type="ECO:0008006" key="3">
    <source>
        <dbReference type="Google" id="ProtNLM"/>
    </source>
</evidence>
<gene>
    <name evidence="1" type="ORF">J2W31_004480</name>
</gene>
<protein>
    <recommendedName>
        <fullName evidence="3">DUF1488 domain-containing protein</fullName>
    </recommendedName>
</protein>
<sequence length="98" mass="10513">MQYDVIPTADGVPRDQLAAATGKFRLVLESTLGDSARFMTCFLANAKRTRDGQAALTSQEVIDADAYLSASLAAESAAKQVLNRQDVGFTVRLSPPNH</sequence>
<comment type="caution">
    <text evidence="1">The sequence shown here is derived from an EMBL/GenBank/DDBJ whole genome shotgun (WGS) entry which is preliminary data.</text>
</comment>
<reference evidence="1" key="1">
    <citation type="submission" date="2023-07" db="EMBL/GenBank/DDBJ databases">
        <title>Sorghum-associated microbial communities from plants grown in Nebraska, USA.</title>
        <authorList>
            <person name="Schachtman D."/>
        </authorList>
    </citation>
    <scope>NUCLEOTIDE SEQUENCE</scope>
    <source>
        <strain evidence="1">DS3754</strain>
    </source>
</reference>